<dbReference type="GO" id="GO:0055088">
    <property type="term" value="P:lipid homeostasis"/>
    <property type="evidence" value="ECO:0007669"/>
    <property type="project" value="TreeGrafter"/>
</dbReference>
<dbReference type="AlphaFoldDB" id="A0A8S3ZS53"/>
<dbReference type="EMBL" id="CAJHNH020004257">
    <property type="protein sequence ID" value="CAG5130788.1"/>
    <property type="molecule type" value="Genomic_DNA"/>
</dbReference>
<dbReference type="Proteomes" id="UP000678393">
    <property type="component" value="Unassembled WGS sequence"/>
</dbReference>
<keyword evidence="2 5" id="KW-0812">Transmembrane</keyword>
<evidence type="ECO:0000256" key="4">
    <source>
        <dbReference type="ARBA" id="ARBA00023136"/>
    </source>
</evidence>
<comment type="caution">
    <text evidence="8">The sequence shown here is derived from an EMBL/GenBank/DDBJ whole genome shotgun (WGS) entry which is preliminary data.</text>
</comment>
<dbReference type="Pfam" id="PF03798">
    <property type="entry name" value="TRAM_LAG1_CLN8"/>
    <property type="match status" value="1"/>
</dbReference>
<protein>
    <recommendedName>
        <fullName evidence="7">TLC domain-containing protein</fullName>
    </recommendedName>
</protein>
<dbReference type="InterPro" id="IPR006634">
    <property type="entry name" value="TLC-dom"/>
</dbReference>
<proteinExistence type="predicted"/>
<dbReference type="GO" id="GO:0016020">
    <property type="term" value="C:membrane"/>
    <property type="evidence" value="ECO:0007669"/>
    <property type="project" value="UniProtKB-SubCell"/>
</dbReference>
<feature type="transmembrane region" description="Helical" evidence="6">
    <location>
        <begin position="232"/>
        <end position="256"/>
    </location>
</feature>
<evidence type="ECO:0000313" key="8">
    <source>
        <dbReference type="EMBL" id="CAG5130788.1"/>
    </source>
</evidence>
<feature type="transmembrane region" description="Helical" evidence="6">
    <location>
        <begin position="70"/>
        <end position="93"/>
    </location>
</feature>
<dbReference type="PROSITE" id="PS50922">
    <property type="entry name" value="TLC"/>
    <property type="match status" value="1"/>
</dbReference>
<dbReference type="PANTHER" id="PTHR13439">
    <property type="entry name" value="CT120 PROTEIN"/>
    <property type="match status" value="1"/>
</dbReference>
<sequence length="289" mass="33078">MAAPVTTLVEEEEIIQYLHPYLLTLNYEKYAVKLLVIFTALLLFSTLFLVSWIIFSPLAAFRSLRIKEKIFWNLAVVRAVFGVAASVIGAWTIFTHTNYHRDIVFGQTATGSFTMNATIGFFLFECIALITSDIIFHSFSCLLHVHHMFCTIVAAVVTLSEAGYSLSLMSLSLEMSTPFSAVCWILLKSGMGSTKYWLINQMILLHTFHLRSVVECYIWWLTFKEWSIIWKSMPWITFVTGYTALALFTFIATPYWGYKKTLQLANPVDWNFESNARNPVQNGHTTKLE</sequence>
<keyword evidence="4 5" id="KW-0472">Membrane</keyword>
<evidence type="ECO:0000256" key="5">
    <source>
        <dbReference type="PROSITE-ProRule" id="PRU00205"/>
    </source>
</evidence>
<feature type="transmembrane region" description="Helical" evidence="6">
    <location>
        <begin position="30"/>
        <end position="58"/>
    </location>
</feature>
<dbReference type="OrthoDB" id="10052906at2759"/>
<evidence type="ECO:0000256" key="2">
    <source>
        <dbReference type="ARBA" id="ARBA00022692"/>
    </source>
</evidence>
<organism evidence="8 9">
    <name type="scientific">Candidula unifasciata</name>
    <dbReference type="NCBI Taxonomy" id="100452"/>
    <lineage>
        <taxon>Eukaryota</taxon>
        <taxon>Metazoa</taxon>
        <taxon>Spiralia</taxon>
        <taxon>Lophotrochozoa</taxon>
        <taxon>Mollusca</taxon>
        <taxon>Gastropoda</taxon>
        <taxon>Heterobranchia</taxon>
        <taxon>Euthyneura</taxon>
        <taxon>Panpulmonata</taxon>
        <taxon>Eupulmonata</taxon>
        <taxon>Stylommatophora</taxon>
        <taxon>Helicina</taxon>
        <taxon>Helicoidea</taxon>
        <taxon>Geomitridae</taxon>
        <taxon>Candidula</taxon>
    </lineage>
</organism>
<reference evidence="8" key="1">
    <citation type="submission" date="2021-04" db="EMBL/GenBank/DDBJ databases">
        <authorList>
            <consortium name="Molecular Ecology Group"/>
        </authorList>
    </citation>
    <scope>NUCLEOTIDE SEQUENCE</scope>
</reference>
<evidence type="ECO:0000256" key="6">
    <source>
        <dbReference type="SAM" id="Phobius"/>
    </source>
</evidence>
<dbReference type="InterPro" id="IPR050846">
    <property type="entry name" value="TLCD"/>
</dbReference>
<feature type="transmembrane region" description="Helical" evidence="6">
    <location>
        <begin position="113"/>
        <end position="130"/>
    </location>
</feature>
<name>A0A8S3ZS53_9EUPU</name>
<dbReference type="GO" id="GO:0005783">
    <property type="term" value="C:endoplasmic reticulum"/>
    <property type="evidence" value="ECO:0007669"/>
    <property type="project" value="TreeGrafter"/>
</dbReference>
<keyword evidence="9" id="KW-1185">Reference proteome</keyword>
<accession>A0A8S3ZS53</accession>
<comment type="subcellular location">
    <subcellularLocation>
        <location evidence="1">Membrane</location>
        <topology evidence="1">Multi-pass membrane protein</topology>
    </subcellularLocation>
</comment>
<evidence type="ECO:0000313" key="9">
    <source>
        <dbReference type="Proteomes" id="UP000678393"/>
    </source>
</evidence>
<evidence type="ECO:0000256" key="3">
    <source>
        <dbReference type="ARBA" id="ARBA00022989"/>
    </source>
</evidence>
<evidence type="ECO:0000256" key="1">
    <source>
        <dbReference type="ARBA" id="ARBA00004141"/>
    </source>
</evidence>
<feature type="transmembrane region" description="Helical" evidence="6">
    <location>
        <begin position="142"/>
        <end position="160"/>
    </location>
</feature>
<dbReference type="PANTHER" id="PTHR13439:SF7">
    <property type="entry name" value="PROTEIN CLN8"/>
    <property type="match status" value="1"/>
</dbReference>
<evidence type="ECO:0000259" key="7">
    <source>
        <dbReference type="PROSITE" id="PS50922"/>
    </source>
</evidence>
<gene>
    <name evidence="8" type="ORF">CUNI_LOCUS16346</name>
</gene>
<keyword evidence="3 6" id="KW-1133">Transmembrane helix</keyword>
<feature type="domain" description="TLC" evidence="7">
    <location>
        <begin position="70"/>
        <end position="269"/>
    </location>
</feature>